<feature type="compositionally biased region" description="Pro residues" evidence="1">
    <location>
        <begin position="243"/>
        <end position="253"/>
    </location>
</feature>
<gene>
    <name evidence="2" type="ORF">DFL_001670</name>
</gene>
<proteinExistence type="predicted"/>
<feature type="compositionally biased region" description="Low complexity" evidence="1">
    <location>
        <begin position="199"/>
        <end position="212"/>
    </location>
</feature>
<organism evidence="2 3">
    <name type="scientific">Arthrobotrys flagrans</name>
    <name type="common">Nematode-trapping fungus</name>
    <name type="synonym">Trichothecium flagrans</name>
    <dbReference type="NCBI Taxonomy" id="97331"/>
    <lineage>
        <taxon>Eukaryota</taxon>
        <taxon>Fungi</taxon>
        <taxon>Dikarya</taxon>
        <taxon>Ascomycota</taxon>
        <taxon>Pezizomycotina</taxon>
        <taxon>Orbiliomycetes</taxon>
        <taxon>Orbiliales</taxon>
        <taxon>Orbiliaceae</taxon>
        <taxon>Arthrobotrys</taxon>
    </lineage>
</organism>
<feature type="compositionally biased region" description="Low complexity" evidence="1">
    <location>
        <begin position="164"/>
        <end position="180"/>
    </location>
</feature>
<dbReference type="OrthoDB" id="5324827at2759"/>
<reference evidence="2 3" key="1">
    <citation type="submission" date="2019-01" db="EMBL/GenBank/DDBJ databases">
        <title>Intercellular communication is required for trap formation in the nematode-trapping fungus Duddingtonia flagrans.</title>
        <authorList>
            <person name="Youssar L."/>
            <person name="Wernet V."/>
            <person name="Hensel N."/>
            <person name="Hildebrandt H.-G."/>
            <person name="Fischer R."/>
        </authorList>
    </citation>
    <scope>NUCLEOTIDE SEQUENCE [LARGE SCALE GENOMIC DNA]</scope>
    <source>
        <strain evidence="2 3">CBS H-5679</strain>
    </source>
</reference>
<feature type="region of interest" description="Disordered" evidence="1">
    <location>
        <begin position="64"/>
        <end position="83"/>
    </location>
</feature>
<evidence type="ECO:0000313" key="2">
    <source>
        <dbReference type="EMBL" id="RVD87435.1"/>
    </source>
</evidence>
<keyword evidence="3" id="KW-1185">Reference proteome</keyword>
<feature type="compositionally biased region" description="Polar residues" evidence="1">
    <location>
        <begin position="137"/>
        <end position="152"/>
    </location>
</feature>
<evidence type="ECO:0000256" key="1">
    <source>
        <dbReference type="SAM" id="MobiDB-lite"/>
    </source>
</evidence>
<comment type="caution">
    <text evidence="2">The sequence shown here is derived from an EMBL/GenBank/DDBJ whole genome shotgun (WGS) entry which is preliminary data.</text>
</comment>
<accession>A0A437A885</accession>
<dbReference type="RefSeq" id="XP_067492979.1">
    <property type="nucleotide sequence ID" value="XM_067630325.1"/>
</dbReference>
<dbReference type="VEuPathDB" id="FungiDB:DFL_001670"/>
<feature type="compositionally biased region" description="Polar residues" evidence="1">
    <location>
        <begin position="65"/>
        <end position="75"/>
    </location>
</feature>
<evidence type="ECO:0000313" key="3">
    <source>
        <dbReference type="Proteomes" id="UP000283090"/>
    </source>
</evidence>
<dbReference type="SUPFAM" id="SSF50978">
    <property type="entry name" value="WD40 repeat-like"/>
    <property type="match status" value="1"/>
</dbReference>
<sequence>MRYGGYDQTSVLLSPPVVEAQYHQDTHYRPHSQQRYYPGHENTGHPNDYFSYPSEAVNIKERRFPQSNLKSTKSASRPRGGRQVRFELQTVDEDGPIPCNPVDCHMEQLALEDARLLHPIHPHEGQELFPNPAYRQDTASSPHETPYDSRSTQLHHTRSPSKLSPRSISTGSSPTGPCSGHAYTGASGGILRNSGGGATSRPAYRAPTRPAPDIAEAEGDNTFANRGIHSNLFSSSTHLELAPPSPPFYPPFPQNNGNHQTPASYDRARGRDGCLEPPELAPEFIPKKSKEILKKLLGARTSRNPETGISPFAQKFEPSYSVRSIHLESRKEWAFVAISPDSKTIVGVYDRECFVTYSMEISGIRALVYGEFGGEPLSIAVSNNHLAILTLTKLQVFNHHNGKKVYEWASDKSVATDNFTSIAFANSGLELCAALTNGTIQFHYIPTENQDFDPNDVTFRRGDPRMDINLSSGDYAFTMSFSGNDTRFACGTQKRMLVVYEHRGPAAWELLNKFKFNDWEPGTHRRISGAIFCPGERFLFATTTSGRSSAYMRCIDNNKHSNCSQSTSYALPITKKGVTRSAMSPDGKAIALIDGDGTVYKCDFGAGSVLSDKQEFTKLPGTLIPARACWVSWTALGDLILLDKKGHLKIYELAAAGRSPR</sequence>
<feature type="region of interest" description="Disordered" evidence="1">
    <location>
        <begin position="237"/>
        <end position="269"/>
    </location>
</feature>
<dbReference type="EMBL" id="SAEB01000003">
    <property type="protein sequence ID" value="RVD87435.1"/>
    <property type="molecule type" value="Genomic_DNA"/>
</dbReference>
<dbReference type="AlphaFoldDB" id="A0A437A885"/>
<protein>
    <submittedName>
        <fullName evidence="2">Uncharacterized protein</fullName>
    </submittedName>
</protein>
<dbReference type="Gene3D" id="2.130.10.10">
    <property type="entry name" value="YVTN repeat-like/Quinoprotein amine dehydrogenase"/>
    <property type="match status" value="1"/>
</dbReference>
<dbReference type="InterPro" id="IPR015943">
    <property type="entry name" value="WD40/YVTN_repeat-like_dom_sf"/>
</dbReference>
<name>A0A437A885_ARTFL</name>
<feature type="compositionally biased region" description="Polar residues" evidence="1">
    <location>
        <begin position="254"/>
        <end position="263"/>
    </location>
</feature>
<dbReference type="GeneID" id="93583981"/>
<feature type="region of interest" description="Disordered" evidence="1">
    <location>
        <begin position="123"/>
        <end position="217"/>
    </location>
</feature>
<dbReference type="InterPro" id="IPR036322">
    <property type="entry name" value="WD40_repeat_dom_sf"/>
</dbReference>
<dbReference type="Proteomes" id="UP000283090">
    <property type="component" value="Unassembled WGS sequence"/>
</dbReference>